<organism evidence="1 2">
    <name type="scientific">Capnocytophaga cynodegmi</name>
    <dbReference type="NCBI Taxonomy" id="28189"/>
    <lineage>
        <taxon>Bacteria</taxon>
        <taxon>Pseudomonadati</taxon>
        <taxon>Bacteroidota</taxon>
        <taxon>Flavobacteriia</taxon>
        <taxon>Flavobacteriales</taxon>
        <taxon>Flavobacteriaceae</taxon>
        <taxon>Capnocytophaga</taxon>
    </lineage>
</organism>
<dbReference type="EMBL" id="CP022378">
    <property type="protein sequence ID" value="ATA67540.1"/>
    <property type="molecule type" value="Genomic_DNA"/>
</dbReference>
<dbReference type="AlphaFoldDB" id="A0A286NTV1"/>
<reference evidence="1 2" key="1">
    <citation type="journal article" date="2017" name="Genome Announc.">
        <title>Twelve Complete Reference Genomes of Clinical Isolates in the Capnocytophaga Genus.</title>
        <authorList>
            <person name="Villarma A."/>
            <person name="Gulvik C.A."/>
            <person name="Rowe L.A."/>
            <person name="Sheth M."/>
            <person name="Juieng P."/>
            <person name="Nicholson A.C."/>
            <person name="Loparev V.N."/>
            <person name="McQuiston J.R."/>
        </authorList>
    </citation>
    <scope>NUCLEOTIDE SEQUENCE [LARGE SCALE GENOMIC DNA]</scope>
    <source>
        <strain evidence="1 2">G7591</strain>
    </source>
</reference>
<proteinExistence type="predicted"/>
<dbReference type="KEGG" id="ccyn:CGC48_02185"/>
<dbReference type="GeneID" id="96780602"/>
<dbReference type="PROSITE" id="PS51257">
    <property type="entry name" value="PROKAR_LIPOPROTEIN"/>
    <property type="match status" value="1"/>
</dbReference>
<dbReference type="RefSeq" id="WP_098028289.1">
    <property type="nucleotide sequence ID" value="NZ_CP022378.1"/>
</dbReference>
<dbReference type="Proteomes" id="UP000242855">
    <property type="component" value="Chromosome"/>
</dbReference>
<sequence>MKRIILILVIVFFVFSCKDKKQNEASVSTIEKKIGTVKDKELKNTEVTVDIVRKFCTEDFMGLLIKT</sequence>
<evidence type="ECO:0000313" key="2">
    <source>
        <dbReference type="Proteomes" id="UP000242855"/>
    </source>
</evidence>
<gene>
    <name evidence="1" type="ORF">CGC48_02185</name>
</gene>
<accession>A0A286NTV1</accession>
<evidence type="ECO:0000313" key="1">
    <source>
        <dbReference type="EMBL" id="ATA67540.1"/>
    </source>
</evidence>
<protein>
    <recommendedName>
        <fullName evidence="3">Lipoprotein</fullName>
    </recommendedName>
</protein>
<evidence type="ECO:0008006" key="3">
    <source>
        <dbReference type="Google" id="ProtNLM"/>
    </source>
</evidence>
<name>A0A286NTV1_9FLAO</name>